<keyword evidence="1" id="KW-0812">Transmembrane</keyword>
<reference evidence="2 3" key="1">
    <citation type="submission" date="2021-06" db="EMBL/GenBank/DDBJ databases">
        <title>Caerostris darwini draft genome.</title>
        <authorList>
            <person name="Kono N."/>
            <person name="Arakawa K."/>
        </authorList>
    </citation>
    <scope>NUCLEOTIDE SEQUENCE [LARGE SCALE GENOMIC DNA]</scope>
</reference>
<gene>
    <name evidence="2" type="ORF">CDAR_86791</name>
</gene>
<feature type="transmembrane region" description="Helical" evidence="1">
    <location>
        <begin position="80"/>
        <end position="99"/>
    </location>
</feature>
<dbReference type="EMBL" id="BPLQ01013351">
    <property type="protein sequence ID" value="GIY71484.1"/>
    <property type="molecule type" value="Genomic_DNA"/>
</dbReference>
<dbReference type="Proteomes" id="UP001054837">
    <property type="component" value="Unassembled WGS sequence"/>
</dbReference>
<name>A0AAV4VNF1_9ARAC</name>
<organism evidence="2 3">
    <name type="scientific">Caerostris darwini</name>
    <dbReference type="NCBI Taxonomy" id="1538125"/>
    <lineage>
        <taxon>Eukaryota</taxon>
        <taxon>Metazoa</taxon>
        <taxon>Ecdysozoa</taxon>
        <taxon>Arthropoda</taxon>
        <taxon>Chelicerata</taxon>
        <taxon>Arachnida</taxon>
        <taxon>Araneae</taxon>
        <taxon>Araneomorphae</taxon>
        <taxon>Entelegynae</taxon>
        <taxon>Araneoidea</taxon>
        <taxon>Araneidae</taxon>
        <taxon>Caerostris</taxon>
    </lineage>
</organism>
<comment type="caution">
    <text evidence="2">The sequence shown here is derived from an EMBL/GenBank/DDBJ whole genome shotgun (WGS) entry which is preliminary data.</text>
</comment>
<evidence type="ECO:0000313" key="3">
    <source>
        <dbReference type="Proteomes" id="UP001054837"/>
    </source>
</evidence>
<accession>A0AAV4VNF1</accession>
<keyword evidence="1" id="KW-0472">Membrane</keyword>
<dbReference type="AlphaFoldDB" id="A0AAV4VNF1"/>
<sequence>MAVQCSEFESIELDALLEDCDCSEETGNTGQPTFQHSLPCVPSGNRHLNPWTTPSDTLCGRFRNRAGECVSKHGLFVVRIYMGVWMAIIVIVLLSVFQFTPIRESGRALEAARNSSLAPGPNSI</sequence>
<protein>
    <submittedName>
        <fullName evidence="2">Uncharacterized protein</fullName>
    </submittedName>
</protein>
<proteinExistence type="predicted"/>
<keyword evidence="3" id="KW-1185">Reference proteome</keyword>
<evidence type="ECO:0000256" key="1">
    <source>
        <dbReference type="SAM" id="Phobius"/>
    </source>
</evidence>
<evidence type="ECO:0000313" key="2">
    <source>
        <dbReference type="EMBL" id="GIY71484.1"/>
    </source>
</evidence>
<keyword evidence="1" id="KW-1133">Transmembrane helix</keyword>